<evidence type="ECO:0000256" key="6">
    <source>
        <dbReference type="ARBA" id="ARBA00022857"/>
    </source>
</evidence>
<evidence type="ECO:0000259" key="13">
    <source>
        <dbReference type="Pfam" id="PF01207"/>
    </source>
</evidence>
<protein>
    <recommendedName>
        <fullName evidence="9">tRNA-dihydrouridine(16) synthase</fullName>
        <ecNumber evidence="9">1.3.1.-</ecNumber>
    </recommendedName>
    <alternativeName>
        <fullName evidence="9">U16-specific dihydrouridine synthase</fullName>
        <shortName evidence="9">U16-specific Dus</shortName>
    </alternativeName>
    <alternativeName>
        <fullName evidence="9">tRNA-dihydrouridine synthase C</fullName>
    </alternativeName>
</protein>
<feature type="binding site" evidence="9 12">
    <location>
        <begin position="227"/>
        <end position="228"/>
    </location>
    <ligand>
        <name>FMN</name>
        <dbReference type="ChEBI" id="CHEBI:58210"/>
    </ligand>
</feature>
<evidence type="ECO:0000256" key="4">
    <source>
        <dbReference type="ARBA" id="ARBA00022643"/>
    </source>
</evidence>
<evidence type="ECO:0000313" key="15">
    <source>
        <dbReference type="Proteomes" id="UP000256774"/>
    </source>
</evidence>
<evidence type="ECO:0000256" key="5">
    <source>
        <dbReference type="ARBA" id="ARBA00022694"/>
    </source>
</evidence>
<keyword evidence="15" id="KW-1185">Reference proteome</keyword>
<feature type="binding site" evidence="12">
    <location>
        <position position="171"/>
    </location>
    <ligand>
        <name>FMN</name>
        <dbReference type="ChEBI" id="CHEBI:58210"/>
    </ligand>
</feature>
<feature type="binding site" evidence="9 12">
    <location>
        <position position="71"/>
    </location>
    <ligand>
        <name>FMN</name>
        <dbReference type="ChEBI" id="CHEBI:58210"/>
    </ligand>
</feature>
<evidence type="ECO:0000256" key="10">
    <source>
        <dbReference type="PIRNR" id="PIRNR006621"/>
    </source>
</evidence>
<dbReference type="PIRSF" id="PIRSF006621">
    <property type="entry name" value="Dus"/>
    <property type="match status" value="1"/>
</dbReference>
<organism evidence="14 15">
    <name type="scientific">Paraperlucidibaca baekdonensis</name>
    <dbReference type="NCBI Taxonomy" id="748120"/>
    <lineage>
        <taxon>Bacteria</taxon>
        <taxon>Pseudomonadati</taxon>
        <taxon>Pseudomonadota</taxon>
        <taxon>Gammaproteobacteria</taxon>
        <taxon>Moraxellales</taxon>
        <taxon>Moraxellaceae</taxon>
        <taxon>Paraperlucidibaca</taxon>
    </lineage>
</organism>
<dbReference type="GO" id="GO:0050660">
    <property type="term" value="F:flavin adenine dinucleotide binding"/>
    <property type="evidence" value="ECO:0007669"/>
    <property type="project" value="InterPro"/>
</dbReference>
<dbReference type="InterPro" id="IPR013785">
    <property type="entry name" value="Aldolase_TIM"/>
</dbReference>
<keyword evidence="6 9" id="KW-0521">NADP</keyword>
<accession>A0A3E0H8T2</accession>
<feature type="active site" description="Proton donor" evidence="9 11">
    <location>
        <position position="101"/>
    </location>
</feature>
<dbReference type="OrthoDB" id="5289281at2"/>
<keyword evidence="3 9" id="KW-0285">Flavoprotein</keyword>
<comment type="catalytic activity">
    <reaction evidence="9">
        <text>5,6-dihydrouridine(16) in tRNA + NADP(+) = uridine(16) in tRNA + NADPH + H(+)</text>
        <dbReference type="Rhea" id="RHEA:53376"/>
        <dbReference type="Rhea" id="RHEA-COMP:13543"/>
        <dbReference type="Rhea" id="RHEA-COMP:13544"/>
        <dbReference type="ChEBI" id="CHEBI:15378"/>
        <dbReference type="ChEBI" id="CHEBI:57783"/>
        <dbReference type="ChEBI" id="CHEBI:58349"/>
        <dbReference type="ChEBI" id="CHEBI:65315"/>
        <dbReference type="ChEBI" id="CHEBI:74443"/>
    </reaction>
</comment>
<dbReference type="SUPFAM" id="SSF51395">
    <property type="entry name" value="FMN-linked oxidoreductases"/>
    <property type="match status" value="1"/>
</dbReference>
<evidence type="ECO:0000256" key="2">
    <source>
        <dbReference type="ARBA" id="ARBA00022555"/>
    </source>
</evidence>
<evidence type="ECO:0000256" key="1">
    <source>
        <dbReference type="ARBA" id="ARBA00001917"/>
    </source>
</evidence>
<feature type="site" description="Interacts with tRNA" evidence="9">
    <location>
        <position position="98"/>
    </location>
</feature>
<dbReference type="Pfam" id="PF01207">
    <property type="entry name" value="Dus"/>
    <property type="match status" value="1"/>
</dbReference>
<feature type="domain" description="DUS-like FMN-binding" evidence="13">
    <location>
        <begin position="8"/>
        <end position="260"/>
    </location>
</feature>
<reference evidence="14 15" key="1">
    <citation type="submission" date="2018-08" db="EMBL/GenBank/DDBJ databases">
        <title>Genomic Encyclopedia of Type Strains, Phase IV (KMG-IV): sequencing the most valuable type-strain genomes for metagenomic binning, comparative biology and taxonomic classification.</title>
        <authorList>
            <person name="Goeker M."/>
        </authorList>
    </citation>
    <scope>NUCLEOTIDE SEQUENCE [LARGE SCALE GENOMIC DNA]</scope>
    <source>
        <strain evidence="14 15">DSM 26022</strain>
    </source>
</reference>
<dbReference type="Gene3D" id="3.20.20.70">
    <property type="entry name" value="Aldolase class I"/>
    <property type="match status" value="1"/>
</dbReference>
<keyword evidence="5 9" id="KW-0819">tRNA processing</keyword>
<dbReference type="InterPro" id="IPR042270">
    <property type="entry name" value="DusC_C"/>
</dbReference>
<comment type="function">
    <text evidence="9">Catalyzes the synthesis of 5,6-dihydrouridine (D), a modified base found in the D-loop of most tRNAs, via the reduction of the C5-C6 double bond in target uridines. Specifically modifies U16 in tRNAs.</text>
</comment>
<dbReference type="AlphaFoldDB" id="A0A3E0H8T2"/>
<comment type="catalytic activity">
    <reaction evidence="9">
        <text>5,6-dihydrouridine(16) in tRNA + NAD(+) = uridine(16) in tRNA + NADH + H(+)</text>
        <dbReference type="Rhea" id="RHEA:53380"/>
        <dbReference type="Rhea" id="RHEA-COMP:13543"/>
        <dbReference type="Rhea" id="RHEA-COMP:13544"/>
        <dbReference type="ChEBI" id="CHEBI:15378"/>
        <dbReference type="ChEBI" id="CHEBI:57540"/>
        <dbReference type="ChEBI" id="CHEBI:57945"/>
        <dbReference type="ChEBI" id="CHEBI:65315"/>
        <dbReference type="ChEBI" id="CHEBI:74443"/>
    </reaction>
</comment>
<sequence length="310" mass="33977">MEQLRVVLAPMEGLTDFLMRQTLTEASSYAWCVTEFLRITQQLLPESTFLRHMPELCSKSQTRNGTPVHLQLLGSEPQLMAESAARAAELGVAAVDINFGCPAKTVNKHRGGAALLNEPELIYKIMSAVRQAVPKQIPVSAKIRLGINNTQELFDNVAAVAQANSSWLTIHARTKSQGYRPPVDWRAIADARCHANGMPLIANGDIVSVASAHACRDITGCSTLMVGRAAVSQPGLINQINRDTTALSWPSVHQLQQQFLINMQGNDSGVVGRYKQWLAMTALHYPEAAAHFNRVKRIKTRTEMLMAAAV</sequence>
<dbReference type="RefSeq" id="WP_147300249.1">
    <property type="nucleotide sequence ID" value="NZ_QUNR01000001.1"/>
</dbReference>
<dbReference type="PANTHER" id="PTHR45846:SF1">
    <property type="entry name" value="TRNA-DIHYDROURIDINE(47) SYNTHASE [NAD(P)(+)]-LIKE"/>
    <property type="match status" value="1"/>
</dbReference>
<dbReference type="Proteomes" id="UP000256774">
    <property type="component" value="Unassembled WGS sequence"/>
</dbReference>
<keyword evidence="7 9" id="KW-0694">RNA-binding</keyword>
<evidence type="ECO:0000313" key="14">
    <source>
        <dbReference type="EMBL" id="REH40107.1"/>
    </source>
</evidence>
<dbReference type="GO" id="GO:0102262">
    <property type="term" value="F:tRNA-dihydrouridine16 synthase activity"/>
    <property type="evidence" value="ECO:0007669"/>
    <property type="project" value="RHEA"/>
</dbReference>
<dbReference type="InterPro" id="IPR018517">
    <property type="entry name" value="tRNA_hU_synthase_CS"/>
</dbReference>
<comment type="caution">
    <text evidence="14">The sequence shown here is derived from an EMBL/GenBank/DDBJ whole genome shotgun (WGS) entry which is preliminary data.</text>
</comment>
<dbReference type="InterPro" id="IPR032886">
    <property type="entry name" value="DusC"/>
</dbReference>
<proteinExistence type="inferred from homology"/>
<comment type="similarity">
    <text evidence="9">Belongs to the Dus family. DusC subfamily.</text>
</comment>
<feature type="binding site" evidence="9 12">
    <location>
        <position position="142"/>
    </location>
    <ligand>
        <name>FMN</name>
        <dbReference type="ChEBI" id="CHEBI:58210"/>
    </ligand>
</feature>
<dbReference type="HAMAP" id="MF_02043">
    <property type="entry name" value="DusC_subfam"/>
    <property type="match status" value="1"/>
</dbReference>
<dbReference type="PROSITE" id="PS01136">
    <property type="entry name" value="UPF0034"/>
    <property type="match status" value="1"/>
</dbReference>
<keyword evidence="12" id="KW-0547">Nucleotide-binding</keyword>
<evidence type="ECO:0000256" key="12">
    <source>
        <dbReference type="PIRSR" id="PIRSR006621-2"/>
    </source>
</evidence>
<keyword evidence="8 9" id="KW-0560">Oxidoreductase</keyword>
<name>A0A3E0H8T2_9GAMM</name>
<feature type="site" description="Interacts with tRNA" evidence="9">
    <location>
        <position position="179"/>
    </location>
</feature>
<dbReference type="GO" id="GO:0010181">
    <property type="term" value="F:FMN binding"/>
    <property type="evidence" value="ECO:0007669"/>
    <property type="project" value="UniProtKB-UniRule"/>
</dbReference>
<gene>
    <name evidence="9" type="primary">dusC</name>
    <name evidence="14" type="ORF">DFR26_0306</name>
</gene>
<keyword evidence="4 9" id="KW-0288">FMN</keyword>
<dbReference type="InterPro" id="IPR001269">
    <property type="entry name" value="DUS_fam"/>
</dbReference>
<feature type="binding site" evidence="9">
    <location>
        <begin position="203"/>
        <end position="205"/>
    </location>
    <ligand>
        <name>FMN</name>
        <dbReference type="ChEBI" id="CHEBI:58210"/>
    </ligand>
</feature>
<feature type="site" description="Interacts with tRNA; defines subfamily-specific binding signature" evidence="9">
    <location>
        <position position="38"/>
    </location>
</feature>
<dbReference type="EMBL" id="QUNR01000001">
    <property type="protein sequence ID" value="REH40107.1"/>
    <property type="molecule type" value="Genomic_DNA"/>
</dbReference>
<comment type="cofactor">
    <cofactor evidence="1 9 10 12">
        <name>FMN</name>
        <dbReference type="ChEBI" id="CHEBI:58210"/>
    </cofactor>
</comment>
<comment type="caution">
    <text evidence="9">Lacks conserved residue(s) required for the propagation of feature annotation.</text>
</comment>
<comment type="similarity">
    <text evidence="10">Belongs to the dus family.</text>
</comment>
<dbReference type="PANTHER" id="PTHR45846">
    <property type="entry name" value="TRNA-DIHYDROURIDINE(47) SYNTHASE [NAD(P)(+)]-LIKE"/>
    <property type="match status" value="1"/>
</dbReference>
<dbReference type="GO" id="GO:0000049">
    <property type="term" value="F:tRNA binding"/>
    <property type="evidence" value="ECO:0007669"/>
    <property type="project" value="UniProtKB-UniRule"/>
</dbReference>
<feature type="site" description="Interacts with tRNA; defines subfamily-specific binding signature" evidence="9">
    <location>
        <position position="275"/>
    </location>
</feature>
<keyword evidence="2 9" id="KW-0820">tRNA-binding</keyword>
<evidence type="ECO:0000256" key="3">
    <source>
        <dbReference type="ARBA" id="ARBA00022630"/>
    </source>
</evidence>
<evidence type="ECO:0000256" key="7">
    <source>
        <dbReference type="ARBA" id="ARBA00022884"/>
    </source>
</evidence>
<dbReference type="CDD" id="cd02801">
    <property type="entry name" value="DUS_like_FMN"/>
    <property type="match status" value="1"/>
</dbReference>
<evidence type="ECO:0000256" key="9">
    <source>
        <dbReference type="HAMAP-Rule" id="MF_02043"/>
    </source>
</evidence>
<dbReference type="InterPro" id="IPR035587">
    <property type="entry name" value="DUS-like_FMN-bd"/>
</dbReference>
<feature type="site" description="Interacts with tRNA; defines subfamily-specific binding signature" evidence="9">
    <location>
        <position position="296"/>
    </location>
</feature>
<evidence type="ECO:0000256" key="8">
    <source>
        <dbReference type="ARBA" id="ARBA00023002"/>
    </source>
</evidence>
<feature type="site" description="Interacts with tRNA; defines subfamily-specific binding signature" evidence="9">
    <location>
        <position position="273"/>
    </location>
</feature>
<dbReference type="Gene3D" id="1.20.225.30">
    <property type="entry name" value="Dihydrouridine synthase, C-terminal recognition domain"/>
    <property type="match status" value="1"/>
</dbReference>
<dbReference type="EC" id="1.3.1.-" evidence="9"/>
<evidence type="ECO:0000256" key="11">
    <source>
        <dbReference type="PIRSR" id="PIRSR006621-1"/>
    </source>
</evidence>